<organism evidence="2 3">
    <name type="scientific">Clostridium autoethanogenum</name>
    <dbReference type="NCBI Taxonomy" id="84023"/>
    <lineage>
        <taxon>Bacteria</taxon>
        <taxon>Bacillati</taxon>
        <taxon>Bacillota</taxon>
        <taxon>Clostridia</taxon>
        <taxon>Eubacteriales</taxon>
        <taxon>Clostridiaceae</taxon>
        <taxon>Clostridium</taxon>
    </lineage>
</organism>
<accession>A0A3M0SR85</accession>
<sequence>MQDNKGKNDDDSSYSLIAAKLRKIRLYQERQKQLANYQYEKNKTDELEEELREAKELENREKRREKLKLIEYEITYELMKFEKKEIFNRKGEVLEKFNIDDETSINLKKDGDKYFLEYEEKERNPYSISKDFKTKDEALKSLFGTSEYEILRDRTLFKFAKDTCIYLKDNKSNIRLNSFKTDKLKFTTTTFNNARKKILLESLEKNPTIRKQVIDKTMKHFNIAENREIDFKITNGLDKAKETISSRLQSDKVNKAKTEIKNDSHAFLEGFLGFYGVELNKKLDETKQPFEVVGSNKGYSISKCNRKGELTKISPYFTKNEAEKKLEEVNNYLKIQNKRKLNKGLKLNQEVEK</sequence>
<evidence type="ECO:0000256" key="1">
    <source>
        <dbReference type="SAM" id="Coils"/>
    </source>
</evidence>
<gene>
    <name evidence="2" type="ORF">D9O40_10545</name>
</gene>
<name>A0A3M0SR85_9CLOT</name>
<dbReference type="Proteomes" id="UP000277999">
    <property type="component" value="Unassembled WGS sequence"/>
</dbReference>
<reference evidence="2 3" key="1">
    <citation type="submission" date="2018-10" db="EMBL/GenBank/DDBJ databases">
        <title>Genome-centric metagenomics revealed C2 chemical producing, CO utilizing Clostridium with novel acetogenic gene cluster.</title>
        <authorList>
            <person name="Kang H."/>
            <person name="Park B."/>
            <person name="Choi I.G."/>
            <person name="Chang I.S."/>
        </authorList>
    </citation>
    <scope>NUCLEOTIDE SEQUENCE [LARGE SCALE GENOMIC DNA]</scope>
    <source>
        <strain evidence="2 3">H21-9</strain>
    </source>
</reference>
<evidence type="ECO:0000313" key="3">
    <source>
        <dbReference type="Proteomes" id="UP000277999"/>
    </source>
</evidence>
<comment type="caution">
    <text evidence="2">The sequence shown here is derived from an EMBL/GenBank/DDBJ whole genome shotgun (WGS) entry which is preliminary data.</text>
</comment>
<dbReference type="RefSeq" id="WP_122059246.1">
    <property type="nucleotide sequence ID" value="NZ_RFAQ01000030.1"/>
</dbReference>
<proteinExistence type="predicted"/>
<evidence type="ECO:0000313" key="2">
    <source>
        <dbReference type="EMBL" id="RMD00261.1"/>
    </source>
</evidence>
<protein>
    <submittedName>
        <fullName evidence="2">Uncharacterized protein</fullName>
    </submittedName>
</protein>
<keyword evidence="1" id="KW-0175">Coiled coil</keyword>
<dbReference type="EMBL" id="RFAQ01000030">
    <property type="protein sequence ID" value="RMD00261.1"/>
    <property type="molecule type" value="Genomic_DNA"/>
</dbReference>
<dbReference type="AlphaFoldDB" id="A0A3M0SR85"/>
<feature type="coiled-coil region" evidence="1">
    <location>
        <begin position="37"/>
        <end position="68"/>
    </location>
</feature>